<dbReference type="GO" id="GO:0009307">
    <property type="term" value="P:DNA restriction-modification system"/>
    <property type="evidence" value="ECO:0007669"/>
    <property type="project" value="InterPro"/>
</dbReference>
<dbReference type="InterPro" id="IPR011335">
    <property type="entry name" value="Restrct_endonuc-II-like"/>
</dbReference>
<keyword evidence="2" id="KW-0540">Nuclease</keyword>
<dbReference type="AlphaFoldDB" id="A0A3A8JUJ5"/>
<evidence type="ECO:0000313" key="3">
    <source>
        <dbReference type="Proteomes" id="UP000268094"/>
    </source>
</evidence>
<evidence type="ECO:0000259" key="1">
    <source>
        <dbReference type="Pfam" id="PF04471"/>
    </source>
</evidence>
<sequence>MRAADHVARIKKLRKSDLIGMLQQLVAGKTLSGWPDGKAFEHLILRAFEIEGAEVTWPFSVRRDGQELEQIDGAVRDDGLSCLVEAKHWAEKVDYTTIAKLRAQLNRRPSQVIGSVFSASGYTAPAKVLAQFTASPNVLLWELDDIEYGLKNRAMRKGLQAKFRHAVEHGFTDYSLLVEAL</sequence>
<dbReference type="RefSeq" id="WP_120538613.1">
    <property type="nucleotide sequence ID" value="NZ_RAVZ01000002.1"/>
</dbReference>
<organism evidence="2 3">
    <name type="scientific">Corallococcus terminator</name>
    <dbReference type="NCBI Taxonomy" id="2316733"/>
    <lineage>
        <taxon>Bacteria</taxon>
        <taxon>Pseudomonadati</taxon>
        <taxon>Myxococcota</taxon>
        <taxon>Myxococcia</taxon>
        <taxon>Myxococcales</taxon>
        <taxon>Cystobacterineae</taxon>
        <taxon>Myxococcaceae</taxon>
        <taxon>Corallococcus</taxon>
    </lineage>
</organism>
<dbReference type="InterPro" id="IPR007560">
    <property type="entry name" value="Restrct_endonuc_IV_Mrr"/>
</dbReference>
<keyword evidence="3" id="KW-1185">Reference proteome</keyword>
<keyword evidence="2" id="KW-0378">Hydrolase</keyword>
<dbReference type="Proteomes" id="UP000268094">
    <property type="component" value="Unassembled WGS sequence"/>
</dbReference>
<evidence type="ECO:0000313" key="2">
    <source>
        <dbReference type="EMBL" id="RKG94091.1"/>
    </source>
</evidence>
<dbReference type="GO" id="GO:0004519">
    <property type="term" value="F:endonuclease activity"/>
    <property type="evidence" value="ECO:0007669"/>
    <property type="project" value="UniProtKB-KW"/>
</dbReference>
<accession>A0A3A8JUJ5</accession>
<dbReference type="GO" id="GO:0003677">
    <property type="term" value="F:DNA binding"/>
    <property type="evidence" value="ECO:0007669"/>
    <property type="project" value="InterPro"/>
</dbReference>
<protein>
    <submittedName>
        <fullName evidence="2">Restriction endonuclease</fullName>
    </submittedName>
</protein>
<feature type="domain" description="Restriction endonuclease type IV Mrr" evidence="1">
    <location>
        <begin position="36"/>
        <end position="146"/>
    </location>
</feature>
<dbReference type="SUPFAM" id="SSF52980">
    <property type="entry name" value="Restriction endonuclease-like"/>
    <property type="match status" value="1"/>
</dbReference>
<comment type="caution">
    <text evidence="2">The sequence shown here is derived from an EMBL/GenBank/DDBJ whole genome shotgun (WGS) entry which is preliminary data.</text>
</comment>
<reference evidence="3" key="1">
    <citation type="submission" date="2018-09" db="EMBL/GenBank/DDBJ databases">
        <authorList>
            <person name="Livingstone P.G."/>
            <person name="Whitworth D.E."/>
        </authorList>
    </citation>
    <scope>NUCLEOTIDE SEQUENCE [LARGE SCALE GENOMIC DNA]</scope>
    <source>
        <strain evidence="3">CA054A</strain>
    </source>
</reference>
<keyword evidence="2" id="KW-0255">Endonuclease</keyword>
<gene>
    <name evidence="2" type="ORF">D7V88_00590</name>
</gene>
<dbReference type="Pfam" id="PF04471">
    <property type="entry name" value="Mrr_cat"/>
    <property type="match status" value="1"/>
</dbReference>
<proteinExistence type="predicted"/>
<dbReference type="OrthoDB" id="483959at2"/>
<name>A0A3A8JUJ5_9BACT</name>
<dbReference type="EMBL" id="RAVZ01000002">
    <property type="protein sequence ID" value="RKG94091.1"/>
    <property type="molecule type" value="Genomic_DNA"/>
</dbReference>